<organism evidence="3 4">
    <name type="scientific">Phlyctema vagabunda</name>
    <dbReference type="NCBI Taxonomy" id="108571"/>
    <lineage>
        <taxon>Eukaryota</taxon>
        <taxon>Fungi</taxon>
        <taxon>Dikarya</taxon>
        <taxon>Ascomycota</taxon>
        <taxon>Pezizomycotina</taxon>
        <taxon>Leotiomycetes</taxon>
        <taxon>Helotiales</taxon>
        <taxon>Dermateaceae</taxon>
        <taxon>Phlyctema</taxon>
    </lineage>
</organism>
<dbReference type="Pfam" id="PF23074">
    <property type="entry name" value="PH_FT_N"/>
    <property type="match status" value="1"/>
</dbReference>
<comment type="caution">
    <text evidence="3">The sequence shown here is derived from an EMBL/GenBank/DDBJ whole genome shotgun (WGS) entry which is preliminary data.</text>
</comment>
<sequence>MQPQPEPPRGRPAENERPHWATKVFEDVPHSTTSLKHRRISKCFGPSMSEARQGIKPGSTVLFKLPFDKNYLSVTANLEPDVPGATRILCRWMDTYTNPLYSCYGVHELCISRTGSALQFRRYSVHRDRSTAWLALFFKTWEKMVLFHCAFVSLKARCPYTLRVNPSEYRLTGERVMFKGKIIDDKFCHSLTIFENEKNFAIRLQAAVGDGELKRCPVWTAFVTHQSTSPQWLYRRSKHRIWLMDIRLYVFCDNYRQSHQRQRHGEFEIYFVDAEAADHFEEFFLPPDEIIDVVDEGG</sequence>
<protein>
    <submittedName>
        <fullName evidence="3">Uncharacterized protein</fullName>
    </submittedName>
</protein>
<gene>
    <name evidence="3" type="ORF">PVAG01_07235</name>
</gene>
<evidence type="ECO:0000313" key="4">
    <source>
        <dbReference type="Proteomes" id="UP001629113"/>
    </source>
</evidence>
<evidence type="ECO:0000259" key="2">
    <source>
        <dbReference type="Pfam" id="PF23076"/>
    </source>
</evidence>
<keyword evidence="4" id="KW-1185">Reference proteome</keyword>
<feature type="domain" description="PH" evidence="2">
    <location>
        <begin position="176"/>
        <end position="284"/>
    </location>
</feature>
<evidence type="ECO:0000313" key="3">
    <source>
        <dbReference type="EMBL" id="KAL3420790.1"/>
    </source>
</evidence>
<proteinExistence type="predicted"/>
<name>A0ABR4PBV0_9HELO</name>
<reference evidence="3 4" key="1">
    <citation type="submission" date="2024-06" db="EMBL/GenBank/DDBJ databases">
        <title>Complete genome of Phlyctema vagabunda strain 19-DSS-EL-015.</title>
        <authorList>
            <person name="Fiorenzani C."/>
        </authorList>
    </citation>
    <scope>NUCLEOTIDE SEQUENCE [LARGE SCALE GENOMIC DNA]</scope>
    <source>
        <strain evidence="3 4">19-DSS-EL-015</strain>
    </source>
</reference>
<dbReference type="Pfam" id="PF23076">
    <property type="entry name" value="PH_FT_C"/>
    <property type="match status" value="1"/>
</dbReference>
<dbReference type="InterPro" id="IPR057081">
    <property type="entry name" value="PH_N"/>
</dbReference>
<evidence type="ECO:0000259" key="1">
    <source>
        <dbReference type="Pfam" id="PF23074"/>
    </source>
</evidence>
<accession>A0ABR4PBV0</accession>
<dbReference type="EMBL" id="JBFCZG010000006">
    <property type="protein sequence ID" value="KAL3420790.1"/>
    <property type="molecule type" value="Genomic_DNA"/>
</dbReference>
<feature type="domain" description="PH" evidence="1">
    <location>
        <begin position="49"/>
        <end position="168"/>
    </location>
</feature>
<dbReference type="Proteomes" id="UP001629113">
    <property type="component" value="Unassembled WGS sequence"/>
</dbReference>
<dbReference type="InterPro" id="IPR057082">
    <property type="entry name" value="PH_C"/>
</dbReference>